<gene>
    <name evidence="2" type="ORF">OYC64_011105</name>
</gene>
<evidence type="ECO:0000313" key="2">
    <source>
        <dbReference type="EMBL" id="KAL3059109.1"/>
    </source>
</evidence>
<sequence>MRVATQGNGRKEGCPCGKAKARRGEKRVSTKQLSSREGERQREEEEEAAAGTMPFSCRLCQASADHFCPLLTGTGSAAAEMWGKEQPRNSLLAHEEDSTGRHIQTCLSIRDT</sequence>
<proteinExistence type="predicted"/>
<evidence type="ECO:0000313" key="3">
    <source>
        <dbReference type="Proteomes" id="UP001619887"/>
    </source>
</evidence>
<evidence type="ECO:0000256" key="1">
    <source>
        <dbReference type="SAM" id="MobiDB-lite"/>
    </source>
</evidence>
<protein>
    <submittedName>
        <fullName evidence="2">Uncharacterized protein</fullName>
    </submittedName>
</protein>
<keyword evidence="3" id="KW-1185">Reference proteome</keyword>
<accession>A0ABD2GY69</accession>
<feature type="compositionally biased region" description="Basic and acidic residues" evidence="1">
    <location>
        <begin position="34"/>
        <end position="43"/>
    </location>
</feature>
<dbReference type="Proteomes" id="UP001619887">
    <property type="component" value="Unassembled WGS sequence"/>
</dbReference>
<name>A0ABD2GY69_PAGBO</name>
<dbReference type="EMBL" id="JBIYXZ010002074">
    <property type="protein sequence ID" value="KAL3059109.1"/>
    <property type="molecule type" value="Genomic_DNA"/>
</dbReference>
<reference evidence="2 3" key="1">
    <citation type="journal article" date="2022" name="G3 (Bethesda)">
        <title>Evaluating Illumina-, Nanopore-, and PacBio-based genome assembly strategies with the bald notothen, Trematomus borchgrevinki.</title>
        <authorList>
            <person name="Rayamajhi N."/>
            <person name="Cheng C.C."/>
            <person name="Catchen J.M."/>
        </authorList>
    </citation>
    <scope>NUCLEOTIDE SEQUENCE [LARGE SCALE GENOMIC DNA]</scope>
    <source>
        <strain evidence="2">AGRC-2024</strain>
    </source>
</reference>
<comment type="caution">
    <text evidence="2">The sequence shown here is derived from an EMBL/GenBank/DDBJ whole genome shotgun (WGS) entry which is preliminary data.</text>
</comment>
<reference evidence="2 3" key="2">
    <citation type="journal article" date="2024" name="G3 (Bethesda)">
        <title>The genome of the cryopelagic Antarctic bald notothen, Trematomus borchgrevinki.</title>
        <authorList>
            <person name="Rayamajhi N."/>
            <person name="Rivera-Colon A.G."/>
            <person name="Minhas B.F."/>
            <person name="Cheng C.C."/>
            <person name="Catchen J.M."/>
        </authorList>
    </citation>
    <scope>NUCLEOTIDE SEQUENCE [LARGE SCALE GENOMIC DNA]</scope>
    <source>
        <strain evidence="2">AGRC-2024</strain>
    </source>
</reference>
<dbReference type="AlphaFoldDB" id="A0ABD2GY69"/>
<organism evidence="2 3">
    <name type="scientific">Pagothenia borchgrevinki</name>
    <name type="common">Bald rockcod</name>
    <name type="synonym">Trematomus borchgrevinki</name>
    <dbReference type="NCBI Taxonomy" id="8213"/>
    <lineage>
        <taxon>Eukaryota</taxon>
        <taxon>Metazoa</taxon>
        <taxon>Chordata</taxon>
        <taxon>Craniata</taxon>
        <taxon>Vertebrata</taxon>
        <taxon>Euteleostomi</taxon>
        <taxon>Actinopterygii</taxon>
        <taxon>Neopterygii</taxon>
        <taxon>Teleostei</taxon>
        <taxon>Neoteleostei</taxon>
        <taxon>Acanthomorphata</taxon>
        <taxon>Eupercaria</taxon>
        <taxon>Perciformes</taxon>
        <taxon>Notothenioidei</taxon>
        <taxon>Nototheniidae</taxon>
        <taxon>Pagothenia</taxon>
    </lineage>
</organism>
<feature type="region of interest" description="Disordered" evidence="1">
    <location>
        <begin position="1"/>
        <end position="50"/>
    </location>
</feature>